<evidence type="ECO:0000256" key="9">
    <source>
        <dbReference type="ARBA" id="ARBA00023146"/>
    </source>
</evidence>
<dbReference type="InterPro" id="IPR010978">
    <property type="entry name" value="tRNA-bd_arm"/>
</dbReference>
<evidence type="ECO:0000256" key="2">
    <source>
        <dbReference type="ARBA" id="ARBA00005045"/>
    </source>
</evidence>
<evidence type="ECO:0000256" key="5">
    <source>
        <dbReference type="ARBA" id="ARBA00022598"/>
    </source>
</evidence>
<dbReference type="RefSeq" id="WP_262992776.1">
    <property type="nucleotide sequence ID" value="NZ_JAOTJC010000006.1"/>
</dbReference>
<sequence>MLDPKFLRSDIDTTAARLATRGYSLDVEAFSALEEKRKALQVKTQELQNERNVRSKSIGKAKAQGEDIAPLLAEVGKLGDELDSAKAELQLVLNEINAYTQGIPNLPDESVPQGESEDDNVEISRWGTPREFDFDIKDHVDLAEQLDKGLDFEVATKITGSRFVVMRGAIARLNRAVAQFMLDVQTGENGYQEMYVPYLVNHDSLYGTGQLPKFGEDLFHTKPATEEGQGLSLIPTSEVPLTNIVRDEILDVKALPLKMTAHTPCFRSEAGSYGRDTRGLIRQHQFDKVEMVQVVKPEESFDALEDMTSHAESILQKLELPYRKVLLCTGDMGFGACKTYDLEVWLPAQNTYREISSCSNMLDFQARRMQARFRNPETNKPELVHTLNGSGLAVGRTLVAILENYQQADGSIVVPEALKPYMAGVEVIRPQ</sequence>
<dbReference type="EC" id="6.1.1.11" evidence="12"/>
<evidence type="ECO:0000256" key="11">
    <source>
        <dbReference type="ARBA" id="ARBA00048823"/>
    </source>
</evidence>
<dbReference type="InterPro" id="IPR042103">
    <property type="entry name" value="SerRS_1_N_sf"/>
</dbReference>
<comment type="caution">
    <text evidence="12">Lacks conserved residue(s) required for the propagation of feature annotation.</text>
</comment>
<feature type="binding site" evidence="12">
    <location>
        <position position="290"/>
    </location>
    <ligand>
        <name>L-serine</name>
        <dbReference type="ChEBI" id="CHEBI:33384"/>
    </ligand>
</feature>
<dbReference type="CDD" id="cd00770">
    <property type="entry name" value="SerRS_core"/>
    <property type="match status" value="1"/>
</dbReference>
<keyword evidence="16" id="KW-1185">Reference proteome</keyword>
<evidence type="ECO:0000256" key="1">
    <source>
        <dbReference type="ARBA" id="ARBA00004496"/>
    </source>
</evidence>
<evidence type="ECO:0000256" key="8">
    <source>
        <dbReference type="ARBA" id="ARBA00022917"/>
    </source>
</evidence>
<dbReference type="SUPFAM" id="SSF55681">
    <property type="entry name" value="Class II aaRS and biotin synthetases"/>
    <property type="match status" value="1"/>
</dbReference>
<dbReference type="NCBIfam" id="TIGR00414">
    <property type="entry name" value="serS"/>
    <property type="match status" value="1"/>
</dbReference>
<dbReference type="Gene3D" id="1.10.287.40">
    <property type="entry name" value="Serine-tRNA synthetase, tRNA binding domain"/>
    <property type="match status" value="1"/>
</dbReference>
<keyword evidence="4 12" id="KW-0963">Cytoplasm</keyword>
<evidence type="ECO:0000256" key="3">
    <source>
        <dbReference type="ARBA" id="ARBA00010728"/>
    </source>
</evidence>
<dbReference type="PANTHER" id="PTHR43697:SF1">
    <property type="entry name" value="SERINE--TRNA LIGASE"/>
    <property type="match status" value="1"/>
</dbReference>
<keyword evidence="6 12" id="KW-0547">Nucleotide-binding</keyword>
<evidence type="ECO:0000313" key="15">
    <source>
        <dbReference type="EMBL" id="MCU7554090.1"/>
    </source>
</evidence>
<feature type="binding site" evidence="12">
    <location>
        <begin position="236"/>
        <end position="238"/>
    </location>
    <ligand>
        <name>L-serine</name>
        <dbReference type="ChEBI" id="CHEBI:33384"/>
    </ligand>
</feature>
<evidence type="ECO:0000259" key="14">
    <source>
        <dbReference type="PROSITE" id="PS50862"/>
    </source>
</evidence>
<feature type="binding site" evidence="12">
    <location>
        <begin position="354"/>
        <end position="357"/>
    </location>
    <ligand>
        <name>ATP</name>
        <dbReference type="ChEBI" id="CHEBI:30616"/>
    </ligand>
</feature>
<feature type="coiled-coil region" evidence="13">
    <location>
        <begin position="30"/>
        <end position="95"/>
    </location>
</feature>
<evidence type="ECO:0000256" key="10">
    <source>
        <dbReference type="ARBA" id="ARBA00047929"/>
    </source>
</evidence>
<dbReference type="SUPFAM" id="SSF46589">
    <property type="entry name" value="tRNA-binding arm"/>
    <property type="match status" value="1"/>
</dbReference>
<dbReference type="InterPro" id="IPR006195">
    <property type="entry name" value="aa-tRNA-synth_II"/>
</dbReference>
<reference evidence="16" key="1">
    <citation type="submission" date="2023-07" db="EMBL/GenBank/DDBJ databases">
        <title>Study on multiphase classification of strain Alteromonas salexigens isolated from the Yellow Sea.</title>
        <authorList>
            <person name="Sun L."/>
        </authorList>
    </citation>
    <scope>NUCLEOTIDE SEQUENCE [LARGE SCALE GENOMIC DNA]</scope>
    <source>
        <strain evidence="16">ASW11-19</strain>
    </source>
</reference>
<name>A0ABT2VLA1_9ALTE</name>
<evidence type="ECO:0000256" key="6">
    <source>
        <dbReference type="ARBA" id="ARBA00022741"/>
    </source>
</evidence>
<organism evidence="15 16">
    <name type="scientific">Alteromonas salexigens</name>
    <dbReference type="NCBI Taxonomy" id="2982530"/>
    <lineage>
        <taxon>Bacteria</taxon>
        <taxon>Pseudomonadati</taxon>
        <taxon>Pseudomonadota</taxon>
        <taxon>Gammaproteobacteria</taxon>
        <taxon>Alteromonadales</taxon>
        <taxon>Alteromonadaceae</taxon>
        <taxon>Alteromonas/Salinimonas group</taxon>
        <taxon>Alteromonas</taxon>
    </lineage>
</organism>
<dbReference type="InterPro" id="IPR002317">
    <property type="entry name" value="Ser-tRNA-ligase_type_1"/>
</dbReference>
<feature type="binding site" evidence="12">
    <location>
        <position position="390"/>
    </location>
    <ligand>
        <name>L-serine</name>
        <dbReference type="ChEBI" id="CHEBI:33384"/>
    </ligand>
</feature>
<keyword evidence="13" id="KW-0175">Coiled coil</keyword>
<protein>
    <recommendedName>
        <fullName evidence="12">Serine--tRNA ligase</fullName>
        <ecNumber evidence="12">6.1.1.11</ecNumber>
    </recommendedName>
    <alternativeName>
        <fullName evidence="12">Seryl-tRNA synthetase</fullName>
        <shortName evidence="12">SerRS</shortName>
    </alternativeName>
    <alternativeName>
        <fullName evidence="12">Seryl-tRNA(Ser/Sec) synthetase</fullName>
    </alternativeName>
</protein>
<dbReference type="EMBL" id="JAOTJC010000006">
    <property type="protein sequence ID" value="MCU7554090.1"/>
    <property type="molecule type" value="Genomic_DNA"/>
</dbReference>
<dbReference type="PANTHER" id="PTHR43697">
    <property type="entry name" value="SERYL-TRNA SYNTHETASE"/>
    <property type="match status" value="1"/>
</dbReference>
<accession>A0ABT2VLA1</accession>
<comment type="pathway">
    <text evidence="2 12">Aminoacyl-tRNA biosynthesis; selenocysteinyl-tRNA(Sec) biosynthesis; L-seryl-tRNA(Sec) from L-serine and tRNA(Sec): step 1/1.</text>
</comment>
<evidence type="ECO:0000256" key="7">
    <source>
        <dbReference type="ARBA" id="ARBA00022840"/>
    </source>
</evidence>
<gene>
    <name evidence="12 15" type="primary">serS</name>
    <name evidence="15" type="ORF">OCL06_05705</name>
</gene>
<dbReference type="InterPro" id="IPR033729">
    <property type="entry name" value="SerRS_core"/>
</dbReference>
<dbReference type="InterPro" id="IPR015866">
    <property type="entry name" value="Ser-tRNA-synth_1_N"/>
</dbReference>
<dbReference type="Gene3D" id="3.30.930.10">
    <property type="entry name" value="Bira Bifunctional Protein, Domain 2"/>
    <property type="match status" value="1"/>
</dbReference>
<comment type="catalytic activity">
    <reaction evidence="10 12">
        <text>tRNA(Sec) + L-serine + ATP = L-seryl-tRNA(Sec) + AMP + diphosphate + H(+)</text>
        <dbReference type="Rhea" id="RHEA:42580"/>
        <dbReference type="Rhea" id="RHEA-COMP:9742"/>
        <dbReference type="Rhea" id="RHEA-COMP:10128"/>
        <dbReference type="ChEBI" id="CHEBI:15378"/>
        <dbReference type="ChEBI" id="CHEBI:30616"/>
        <dbReference type="ChEBI" id="CHEBI:33019"/>
        <dbReference type="ChEBI" id="CHEBI:33384"/>
        <dbReference type="ChEBI" id="CHEBI:78442"/>
        <dbReference type="ChEBI" id="CHEBI:78533"/>
        <dbReference type="ChEBI" id="CHEBI:456215"/>
        <dbReference type="EC" id="6.1.1.11"/>
    </reaction>
</comment>
<feature type="domain" description="Aminoacyl-transfer RNA synthetases class-II family profile" evidence="14">
    <location>
        <begin position="172"/>
        <end position="415"/>
    </location>
</feature>
<dbReference type="PRINTS" id="PR00981">
    <property type="entry name" value="TRNASYNTHSER"/>
</dbReference>
<evidence type="ECO:0000256" key="13">
    <source>
        <dbReference type="SAM" id="Coils"/>
    </source>
</evidence>
<comment type="caution">
    <text evidence="15">The sequence shown here is derived from an EMBL/GenBank/DDBJ whole genome shotgun (WGS) entry which is preliminary data.</text>
</comment>
<keyword evidence="5 12" id="KW-0436">Ligase</keyword>
<evidence type="ECO:0000313" key="16">
    <source>
        <dbReference type="Proteomes" id="UP001209257"/>
    </source>
</evidence>
<comment type="catalytic activity">
    <reaction evidence="11 12">
        <text>tRNA(Ser) + L-serine + ATP = L-seryl-tRNA(Ser) + AMP + diphosphate + H(+)</text>
        <dbReference type="Rhea" id="RHEA:12292"/>
        <dbReference type="Rhea" id="RHEA-COMP:9669"/>
        <dbReference type="Rhea" id="RHEA-COMP:9703"/>
        <dbReference type="ChEBI" id="CHEBI:15378"/>
        <dbReference type="ChEBI" id="CHEBI:30616"/>
        <dbReference type="ChEBI" id="CHEBI:33019"/>
        <dbReference type="ChEBI" id="CHEBI:33384"/>
        <dbReference type="ChEBI" id="CHEBI:78442"/>
        <dbReference type="ChEBI" id="CHEBI:78533"/>
        <dbReference type="ChEBI" id="CHEBI:456215"/>
        <dbReference type="EC" id="6.1.1.11"/>
    </reaction>
</comment>
<comment type="subcellular location">
    <subcellularLocation>
        <location evidence="1 12">Cytoplasm</location>
    </subcellularLocation>
</comment>
<comment type="domain">
    <text evidence="12">Consists of two distinct domains, a catalytic core and a N-terminal extension that is involved in tRNA binding.</text>
</comment>
<dbReference type="Proteomes" id="UP001209257">
    <property type="component" value="Unassembled WGS sequence"/>
</dbReference>
<evidence type="ECO:0000256" key="4">
    <source>
        <dbReference type="ARBA" id="ARBA00022490"/>
    </source>
</evidence>
<keyword evidence="7 12" id="KW-0067">ATP-binding</keyword>
<proteinExistence type="inferred from homology"/>
<dbReference type="GO" id="GO:0004828">
    <property type="term" value="F:serine-tRNA ligase activity"/>
    <property type="evidence" value="ECO:0007669"/>
    <property type="project" value="UniProtKB-EC"/>
</dbReference>
<keyword evidence="8 12" id="KW-0648">Protein biosynthesis</keyword>
<evidence type="ECO:0000256" key="12">
    <source>
        <dbReference type="HAMAP-Rule" id="MF_00176"/>
    </source>
</evidence>
<dbReference type="InterPro" id="IPR002314">
    <property type="entry name" value="aa-tRNA-synt_IIb"/>
</dbReference>
<comment type="subunit">
    <text evidence="12">Homodimer. The tRNA molecule binds across the dimer.</text>
</comment>
<keyword evidence="9 12" id="KW-0030">Aminoacyl-tRNA synthetase</keyword>
<dbReference type="Pfam" id="PF00587">
    <property type="entry name" value="tRNA-synt_2b"/>
    <property type="match status" value="1"/>
</dbReference>
<dbReference type="PIRSF" id="PIRSF001529">
    <property type="entry name" value="Ser-tRNA-synth_IIa"/>
    <property type="match status" value="1"/>
</dbReference>
<dbReference type="HAMAP" id="MF_00176">
    <property type="entry name" value="Ser_tRNA_synth_type1"/>
    <property type="match status" value="1"/>
</dbReference>
<comment type="similarity">
    <text evidence="3 12">Belongs to the class-II aminoacyl-tRNA synthetase family. Type-1 seryl-tRNA synthetase subfamily.</text>
</comment>
<feature type="binding site" evidence="12">
    <location>
        <begin position="267"/>
        <end position="269"/>
    </location>
    <ligand>
        <name>ATP</name>
        <dbReference type="ChEBI" id="CHEBI:30616"/>
    </ligand>
</feature>
<dbReference type="PROSITE" id="PS50862">
    <property type="entry name" value="AA_TRNA_LIGASE_II"/>
    <property type="match status" value="1"/>
</dbReference>
<dbReference type="InterPro" id="IPR045864">
    <property type="entry name" value="aa-tRNA-synth_II/BPL/LPL"/>
</dbReference>
<comment type="function">
    <text evidence="12">Catalyzes the attachment of serine to tRNA(Ser). Is also able to aminoacylate tRNA(Sec) with serine, to form the misacylated tRNA L-seryl-tRNA(Sec), which will be further converted into selenocysteinyl-tRNA(Sec).</text>
</comment>
<dbReference type="Pfam" id="PF02403">
    <property type="entry name" value="Seryl_tRNA_N"/>
    <property type="match status" value="1"/>
</dbReference>